<protein>
    <submittedName>
        <fullName evidence="14">Cytochrome P450 family protein</fullName>
    </submittedName>
</protein>
<dbReference type="PANTHER" id="PTHR24300">
    <property type="entry name" value="CYTOCHROME P450 508A4-RELATED"/>
    <property type="match status" value="1"/>
</dbReference>
<dbReference type="CDD" id="cd20617">
    <property type="entry name" value="CYP1_2-like"/>
    <property type="match status" value="1"/>
</dbReference>
<keyword evidence="5" id="KW-0812">Transmembrane</keyword>
<dbReference type="GO" id="GO:0016712">
    <property type="term" value="F:oxidoreductase activity, acting on paired donors, with incorporation or reduction of molecular oxygen, reduced flavin or flavoprotein as one donor, and incorporation of one atom of oxygen"/>
    <property type="evidence" value="ECO:0007669"/>
    <property type="project" value="TreeGrafter"/>
</dbReference>
<dbReference type="GO" id="GO:0005737">
    <property type="term" value="C:cytoplasm"/>
    <property type="evidence" value="ECO:0007669"/>
    <property type="project" value="TreeGrafter"/>
</dbReference>
<dbReference type="AlphaFoldDB" id="F4QFS4"/>
<comment type="similarity">
    <text evidence="3 13">Belongs to the cytochrome P450 family.</text>
</comment>
<evidence type="ECO:0000256" key="9">
    <source>
        <dbReference type="ARBA" id="ARBA00023004"/>
    </source>
</evidence>
<feature type="binding site" description="axial binding residue" evidence="12">
    <location>
        <position position="430"/>
    </location>
    <ligand>
        <name>heme</name>
        <dbReference type="ChEBI" id="CHEBI:30413"/>
    </ligand>
    <ligandPart>
        <name>Fe</name>
        <dbReference type="ChEBI" id="CHEBI:18248"/>
    </ligandPart>
</feature>
<evidence type="ECO:0000256" key="3">
    <source>
        <dbReference type="ARBA" id="ARBA00010617"/>
    </source>
</evidence>
<keyword evidence="9 12" id="KW-0408">Iron</keyword>
<dbReference type="Proteomes" id="UP000007797">
    <property type="component" value="Unassembled WGS sequence"/>
</dbReference>
<dbReference type="PRINTS" id="PR00385">
    <property type="entry name" value="P450"/>
</dbReference>
<evidence type="ECO:0000256" key="2">
    <source>
        <dbReference type="ARBA" id="ARBA00004167"/>
    </source>
</evidence>
<dbReference type="GO" id="GO:0005506">
    <property type="term" value="F:iron ion binding"/>
    <property type="evidence" value="ECO:0007669"/>
    <property type="project" value="InterPro"/>
</dbReference>
<dbReference type="InterPro" id="IPR002401">
    <property type="entry name" value="Cyt_P450_E_grp-I"/>
</dbReference>
<dbReference type="OMA" id="ELVYMEC"/>
<evidence type="ECO:0000256" key="8">
    <source>
        <dbReference type="ARBA" id="ARBA00023002"/>
    </source>
</evidence>
<evidence type="ECO:0000256" key="12">
    <source>
        <dbReference type="PIRSR" id="PIRSR602401-1"/>
    </source>
</evidence>
<evidence type="ECO:0000256" key="7">
    <source>
        <dbReference type="ARBA" id="ARBA00022989"/>
    </source>
</evidence>
<dbReference type="KEGG" id="dfa:DFA_12091"/>
<dbReference type="InterPro" id="IPR036396">
    <property type="entry name" value="Cyt_P450_sf"/>
</dbReference>
<dbReference type="STRING" id="1054147.F4QFS4"/>
<accession>F4QFS4</accession>
<dbReference type="PRINTS" id="PR00463">
    <property type="entry name" value="EP450I"/>
</dbReference>
<keyword evidence="8 13" id="KW-0560">Oxidoreductase</keyword>
<keyword evidence="7" id="KW-1133">Transmembrane helix</keyword>
<evidence type="ECO:0000313" key="14">
    <source>
        <dbReference type="EMBL" id="EGG14321.1"/>
    </source>
</evidence>
<evidence type="ECO:0000256" key="4">
    <source>
        <dbReference type="ARBA" id="ARBA00022617"/>
    </source>
</evidence>
<dbReference type="GO" id="GO:0006082">
    <property type="term" value="P:organic acid metabolic process"/>
    <property type="evidence" value="ECO:0007669"/>
    <property type="project" value="TreeGrafter"/>
</dbReference>
<dbReference type="Gene3D" id="1.10.630.10">
    <property type="entry name" value="Cytochrome P450"/>
    <property type="match status" value="1"/>
</dbReference>
<evidence type="ECO:0000256" key="11">
    <source>
        <dbReference type="ARBA" id="ARBA00023136"/>
    </source>
</evidence>
<comment type="cofactor">
    <cofactor evidence="1 12">
        <name>heme</name>
        <dbReference type="ChEBI" id="CHEBI:30413"/>
    </cofactor>
</comment>
<dbReference type="RefSeq" id="XP_004351030.1">
    <property type="nucleotide sequence ID" value="XM_004350978.1"/>
</dbReference>
<proteinExistence type="inferred from homology"/>
<reference evidence="15" key="1">
    <citation type="journal article" date="2011" name="Genome Res.">
        <title>Phylogeny-wide analysis of social amoeba genomes highlights ancient origins for complex intercellular communication.</title>
        <authorList>
            <person name="Heidel A.J."/>
            <person name="Lawal H.M."/>
            <person name="Felder M."/>
            <person name="Schilde C."/>
            <person name="Helps N.R."/>
            <person name="Tunggal B."/>
            <person name="Rivero F."/>
            <person name="John U."/>
            <person name="Schleicher M."/>
            <person name="Eichinger L."/>
            <person name="Platzer M."/>
            <person name="Noegel A.A."/>
            <person name="Schaap P."/>
            <person name="Gloeckner G."/>
        </authorList>
    </citation>
    <scope>NUCLEOTIDE SEQUENCE [LARGE SCALE GENOMIC DNA]</scope>
    <source>
        <strain evidence="15">SH3</strain>
    </source>
</reference>
<organism evidence="14 15">
    <name type="scientific">Cavenderia fasciculata</name>
    <name type="common">Slime mold</name>
    <name type="synonym">Dictyostelium fasciculatum</name>
    <dbReference type="NCBI Taxonomy" id="261658"/>
    <lineage>
        <taxon>Eukaryota</taxon>
        <taxon>Amoebozoa</taxon>
        <taxon>Evosea</taxon>
        <taxon>Eumycetozoa</taxon>
        <taxon>Dictyostelia</taxon>
        <taxon>Acytosteliales</taxon>
        <taxon>Cavenderiaceae</taxon>
        <taxon>Cavenderia</taxon>
    </lineage>
</organism>
<dbReference type="Pfam" id="PF00067">
    <property type="entry name" value="p450"/>
    <property type="match status" value="1"/>
</dbReference>
<gene>
    <name evidence="14" type="primary">CYP516A1</name>
    <name evidence="14" type="ORF">DFA_12091</name>
</gene>
<dbReference type="EMBL" id="GL883029">
    <property type="protein sequence ID" value="EGG14321.1"/>
    <property type="molecule type" value="Genomic_DNA"/>
</dbReference>
<keyword evidence="4 12" id="KW-0349">Heme</keyword>
<keyword evidence="11" id="KW-0472">Membrane</keyword>
<keyword evidence="6 12" id="KW-0479">Metal-binding</keyword>
<dbReference type="OrthoDB" id="1470350at2759"/>
<evidence type="ECO:0000313" key="15">
    <source>
        <dbReference type="Proteomes" id="UP000007797"/>
    </source>
</evidence>
<dbReference type="InterPro" id="IPR017972">
    <property type="entry name" value="Cyt_P450_CS"/>
</dbReference>
<evidence type="ECO:0000256" key="10">
    <source>
        <dbReference type="ARBA" id="ARBA00023033"/>
    </source>
</evidence>
<dbReference type="GO" id="GO:0020037">
    <property type="term" value="F:heme binding"/>
    <property type="evidence" value="ECO:0007669"/>
    <property type="project" value="InterPro"/>
</dbReference>
<keyword evidence="10 13" id="KW-0503">Monooxygenase</keyword>
<dbReference type="InterPro" id="IPR050182">
    <property type="entry name" value="Cytochrome_P450_fam2"/>
</dbReference>
<dbReference type="FunFam" id="1.10.630.10:FF:000078">
    <property type="entry name" value="Probable cytochrome P450 515A1"/>
    <property type="match status" value="1"/>
</dbReference>
<dbReference type="SUPFAM" id="SSF48264">
    <property type="entry name" value="Cytochrome P450"/>
    <property type="match status" value="1"/>
</dbReference>
<dbReference type="GO" id="GO:0006805">
    <property type="term" value="P:xenobiotic metabolic process"/>
    <property type="evidence" value="ECO:0007669"/>
    <property type="project" value="TreeGrafter"/>
</dbReference>
<dbReference type="InterPro" id="IPR001128">
    <property type="entry name" value="Cyt_P450"/>
</dbReference>
<sequence>MGTIESSLILTICIFWFYYLYKKRNSYLPPGPTPFPIVGNLLSLNVDPHIKLLEFSKRYGGIFTVYMGSIPTVVMNDPEYLREIFVLQSEKSIDRYLSTSALIIGDNQKDFLFSNGDYWKRYRFILANTFSKLRHYPLIMEKVSNEALTAVKSLENHLIINPQEFFKTYTLNVTTLILYGDRNDYHTDEKSFVIDAVTIVEKELSVGNVADLLPFLEYFFRGSRDKLVTILQKLWDYSEKSIHQHKKKLENDPSKIEDLVDLFLTEIKKSEDPEYFTNGLIKVCSDLLLSGTETSASTLSWLFLFLINNPNYQEKVYDELVACQADTITLKHRNSTPFLNACMKETLRIRPVGALSLPRRATEDICVKDKYIIPKGTQLIMNLYGVCNDEKYWKEPTVFNPYRWLSDDGLMDENSTNDKYLPFGIGSRSCVGSSLAKEEMYLIAANILLKYKCHDSLGRSHLDEHGVFSVALAPQPFDLKLTCR</sequence>
<evidence type="ECO:0000256" key="1">
    <source>
        <dbReference type="ARBA" id="ARBA00001971"/>
    </source>
</evidence>
<dbReference type="PROSITE" id="PS00086">
    <property type="entry name" value="CYTOCHROME_P450"/>
    <property type="match status" value="1"/>
</dbReference>
<dbReference type="GeneID" id="14866464"/>
<keyword evidence="15" id="KW-1185">Reference proteome</keyword>
<comment type="subcellular location">
    <subcellularLocation>
        <location evidence="2">Membrane</location>
        <topology evidence="2">Single-pass membrane protein</topology>
    </subcellularLocation>
</comment>
<evidence type="ECO:0000256" key="5">
    <source>
        <dbReference type="ARBA" id="ARBA00022692"/>
    </source>
</evidence>
<evidence type="ECO:0000256" key="6">
    <source>
        <dbReference type="ARBA" id="ARBA00022723"/>
    </source>
</evidence>
<dbReference type="GO" id="GO:0016020">
    <property type="term" value="C:membrane"/>
    <property type="evidence" value="ECO:0007669"/>
    <property type="project" value="UniProtKB-SubCell"/>
</dbReference>
<dbReference type="PANTHER" id="PTHR24300:SF375">
    <property type="entry name" value="CYTOCHROME P450 FAMILY"/>
    <property type="match status" value="1"/>
</dbReference>
<name>F4QFS4_CACFS</name>
<evidence type="ECO:0000256" key="13">
    <source>
        <dbReference type="RuleBase" id="RU000461"/>
    </source>
</evidence>